<dbReference type="PROSITE" id="PS00455">
    <property type="entry name" value="AMP_BINDING"/>
    <property type="match status" value="1"/>
</dbReference>
<dbReference type="PANTHER" id="PTHR43272">
    <property type="entry name" value="LONG-CHAIN-FATTY-ACID--COA LIGASE"/>
    <property type="match status" value="1"/>
</dbReference>
<gene>
    <name evidence="4" type="ORF">E0F26_04415</name>
</gene>
<name>A0ABY6Q663_9GAMM</name>
<keyword evidence="1" id="KW-0547">Nucleotide-binding</keyword>
<evidence type="ECO:0000313" key="5">
    <source>
        <dbReference type="Proteomes" id="UP001317963"/>
    </source>
</evidence>
<organism evidence="4 5">
    <name type="scientific">Candidatus Paraluminiphilus aquimaris</name>
    <dbReference type="NCBI Taxonomy" id="2518994"/>
    <lineage>
        <taxon>Bacteria</taxon>
        <taxon>Pseudomonadati</taxon>
        <taxon>Pseudomonadota</taxon>
        <taxon>Gammaproteobacteria</taxon>
        <taxon>Cellvibrionales</taxon>
        <taxon>Halieaceae</taxon>
        <taxon>Candidatus Paraluminiphilus</taxon>
    </lineage>
</organism>
<dbReference type="InterPro" id="IPR042099">
    <property type="entry name" value="ANL_N_sf"/>
</dbReference>
<proteinExistence type="predicted"/>
<keyword evidence="5" id="KW-1185">Reference proteome</keyword>
<evidence type="ECO:0000313" key="4">
    <source>
        <dbReference type="EMBL" id="UZP74030.1"/>
    </source>
</evidence>
<sequence length="550" mass="61097">MLEHDTLMAYLDQWAEEKPHEIWLRDLKGEGSDDYSWSESRRQIYAVAAALERRYDKDTKILLLSRNRAHWFFADLSIMASGNVSVGLFTTLNADVAQYIAEFSEAKAIFVGEAENWSSVRAVLSDDIDIISLPGVGIPEASLSWDQLVAEGNGERPAFQPKHDDMIALIFTSGTTGRPKGVIQTHDSNVIPIRRGSEFLGIEAEPSYFSYLPLSHLAERQVIEFTALCRGAPVSFNEALVHLGRDMQRTRPTFFFGAPRVWEQLQQAVIAKFGGREAFDSAQAADPQKMAVTVKAALGLDRCEFHLTGSAPLPSPLMTWWDSVGISLMEGFGQTEAMSLIISREGERRLGSLGKALPGVDIKITDEGELAIRADGCTPGYYKQPEKTAELIQDGWLHTGDRFRQDEDGFLYLTGRIKEYFKTIQGKFVAPTPIEAQFAGNKHVEQQCLLGLGMTKTVMVAVVSQTMRNAPKTEIEASVLQTLETINATLDKHARMGGAILSYEPWSIENGVLTPTLKIKRDQISERFGHFAARLAVASAEQKTLLVEWH</sequence>
<dbReference type="Pfam" id="PF23562">
    <property type="entry name" value="AMP-binding_C_3"/>
    <property type="match status" value="1"/>
</dbReference>
<dbReference type="RefSeq" id="WP_279242837.1">
    <property type="nucleotide sequence ID" value="NZ_CP036501.1"/>
</dbReference>
<dbReference type="Proteomes" id="UP001317963">
    <property type="component" value="Chromosome"/>
</dbReference>
<feature type="domain" description="AMP-dependent synthetase/ligase" evidence="3">
    <location>
        <begin position="12"/>
        <end position="382"/>
    </location>
</feature>
<dbReference type="Pfam" id="PF00501">
    <property type="entry name" value="AMP-binding"/>
    <property type="match status" value="1"/>
</dbReference>
<dbReference type="InterPro" id="IPR020845">
    <property type="entry name" value="AMP-binding_CS"/>
</dbReference>
<dbReference type="Gene3D" id="3.40.50.12780">
    <property type="entry name" value="N-terminal domain of ligase-like"/>
    <property type="match status" value="1"/>
</dbReference>
<dbReference type="PANTHER" id="PTHR43272:SF33">
    <property type="entry name" value="AMP-BINDING DOMAIN-CONTAINING PROTEIN-RELATED"/>
    <property type="match status" value="1"/>
</dbReference>
<protein>
    <submittedName>
        <fullName evidence="4">AMP-binding protein</fullName>
    </submittedName>
</protein>
<evidence type="ECO:0000256" key="1">
    <source>
        <dbReference type="ARBA" id="ARBA00022741"/>
    </source>
</evidence>
<accession>A0ABY6Q663</accession>
<dbReference type="InterPro" id="IPR000873">
    <property type="entry name" value="AMP-dep_synth/lig_dom"/>
</dbReference>
<keyword evidence="2" id="KW-0067">ATP-binding</keyword>
<dbReference type="SUPFAM" id="SSF56801">
    <property type="entry name" value="Acetyl-CoA synthetase-like"/>
    <property type="match status" value="1"/>
</dbReference>
<dbReference type="EMBL" id="CP036501">
    <property type="protein sequence ID" value="UZP74030.1"/>
    <property type="molecule type" value="Genomic_DNA"/>
</dbReference>
<evidence type="ECO:0000256" key="2">
    <source>
        <dbReference type="ARBA" id="ARBA00022840"/>
    </source>
</evidence>
<evidence type="ECO:0000259" key="3">
    <source>
        <dbReference type="Pfam" id="PF00501"/>
    </source>
</evidence>
<reference evidence="4 5" key="1">
    <citation type="submission" date="2019-02" db="EMBL/GenBank/DDBJ databases">
        <title>Halieaceae_genomes.</title>
        <authorList>
            <person name="Li S.-H."/>
        </authorList>
    </citation>
    <scope>NUCLEOTIDE SEQUENCE [LARGE SCALE GENOMIC DNA]</scope>
    <source>
        <strain evidence="4 5">JH123</strain>
    </source>
</reference>